<gene>
    <name evidence="1" type="ORF">SMD27_20720</name>
</gene>
<comment type="caution">
    <text evidence="1">The sequence shown here is derived from an EMBL/GenBank/DDBJ whole genome shotgun (WGS) entry which is preliminary data.</text>
</comment>
<proteinExistence type="predicted"/>
<protein>
    <submittedName>
        <fullName evidence="1">Uncharacterized protein</fullName>
    </submittedName>
</protein>
<name>A0ABU5EGC9_9PROT</name>
<dbReference type="EMBL" id="JAXCLW010000008">
    <property type="protein sequence ID" value="MDY0885278.1"/>
    <property type="molecule type" value="Genomic_DNA"/>
</dbReference>
<sequence length="82" mass="9911">MEKITMYPQPLERYLYSKIMDFKPVTIRRLKIRRLDNAENGCNWTVDTLDCDLPPYMMKHLEREVIAPLRDAIDLAKDRRRE</sequence>
<reference evidence="1 2" key="1">
    <citation type="journal article" date="2016" name="Antonie Van Leeuwenhoek">
        <title>Dongia soli sp. nov., isolated from soil from Dokdo, Korea.</title>
        <authorList>
            <person name="Kim D.U."/>
            <person name="Lee H."/>
            <person name="Kim H."/>
            <person name="Kim S.G."/>
            <person name="Ka J.O."/>
        </authorList>
    </citation>
    <scope>NUCLEOTIDE SEQUENCE [LARGE SCALE GENOMIC DNA]</scope>
    <source>
        <strain evidence="1 2">D78</strain>
    </source>
</reference>
<evidence type="ECO:0000313" key="2">
    <source>
        <dbReference type="Proteomes" id="UP001279642"/>
    </source>
</evidence>
<accession>A0ABU5EGC9</accession>
<keyword evidence="2" id="KW-1185">Reference proteome</keyword>
<evidence type="ECO:0000313" key="1">
    <source>
        <dbReference type="EMBL" id="MDY0885278.1"/>
    </source>
</evidence>
<dbReference type="Proteomes" id="UP001279642">
    <property type="component" value="Unassembled WGS sequence"/>
</dbReference>
<dbReference type="RefSeq" id="WP_320510351.1">
    <property type="nucleotide sequence ID" value="NZ_JAXCLW010000008.1"/>
</dbReference>
<organism evidence="1 2">
    <name type="scientific">Dongia soli</name>
    <dbReference type="NCBI Taxonomy" id="600628"/>
    <lineage>
        <taxon>Bacteria</taxon>
        <taxon>Pseudomonadati</taxon>
        <taxon>Pseudomonadota</taxon>
        <taxon>Alphaproteobacteria</taxon>
        <taxon>Rhodospirillales</taxon>
        <taxon>Dongiaceae</taxon>
        <taxon>Dongia</taxon>
    </lineage>
</organism>